<dbReference type="EMBL" id="QXFT01000820">
    <property type="protein sequence ID" value="KAE9335180.1"/>
    <property type="molecule type" value="Genomic_DNA"/>
</dbReference>
<keyword evidence="5" id="KW-1185">Reference proteome</keyword>
<comment type="caution">
    <text evidence="3">The sequence shown here is derived from an EMBL/GenBank/DDBJ whole genome shotgun (WGS) entry which is preliminary data.</text>
</comment>
<accession>A0A6A4F6L0</accession>
<dbReference type="Proteomes" id="UP000434957">
    <property type="component" value="Unassembled WGS sequence"/>
</dbReference>
<evidence type="ECO:0000313" key="2">
    <source>
        <dbReference type="EMBL" id="KAE9025003.1"/>
    </source>
</evidence>
<evidence type="ECO:0000313" key="1">
    <source>
        <dbReference type="EMBL" id="KAE9015228.1"/>
    </source>
</evidence>
<evidence type="ECO:0000313" key="4">
    <source>
        <dbReference type="Proteomes" id="UP000429607"/>
    </source>
</evidence>
<protein>
    <submittedName>
        <fullName evidence="3">Uncharacterized protein</fullName>
    </submittedName>
</protein>
<evidence type="ECO:0000313" key="5">
    <source>
        <dbReference type="Proteomes" id="UP000434957"/>
    </source>
</evidence>
<evidence type="ECO:0000313" key="3">
    <source>
        <dbReference type="EMBL" id="KAE9335180.1"/>
    </source>
</evidence>
<sequence>MDLRDELVAAYADDAVYTGILAYLRAPSDETLGALSRKTRNQITLTVICCATTSPSPMPLESSCPTTSTYEL</sequence>
<gene>
    <name evidence="2" type="ORF">PR001_g12531</name>
    <name evidence="1" type="ORF">PR002_g13987</name>
    <name evidence="3" type="ORF">PR003_g13142</name>
</gene>
<evidence type="ECO:0000313" key="6">
    <source>
        <dbReference type="Proteomes" id="UP000435112"/>
    </source>
</evidence>
<organism evidence="3 5">
    <name type="scientific">Phytophthora rubi</name>
    <dbReference type="NCBI Taxonomy" id="129364"/>
    <lineage>
        <taxon>Eukaryota</taxon>
        <taxon>Sar</taxon>
        <taxon>Stramenopiles</taxon>
        <taxon>Oomycota</taxon>
        <taxon>Peronosporomycetes</taxon>
        <taxon>Peronosporales</taxon>
        <taxon>Peronosporaceae</taxon>
        <taxon>Phytophthora</taxon>
    </lineage>
</organism>
<reference evidence="3 5" key="1">
    <citation type="submission" date="2018-08" db="EMBL/GenBank/DDBJ databases">
        <title>Genomic investigation of the strawberry pathogen Phytophthora fragariae indicates pathogenicity is determined by transcriptional variation in three key races.</title>
        <authorList>
            <person name="Adams T.M."/>
            <person name="Armitage A.D."/>
            <person name="Sobczyk M.K."/>
            <person name="Bates H.J."/>
            <person name="Dunwell J.M."/>
            <person name="Nellist C.F."/>
            <person name="Harrison R.J."/>
        </authorList>
    </citation>
    <scope>NUCLEOTIDE SEQUENCE [LARGE SCALE GENOMIC DNA]</scope>
    <source>
        <strain evidence="2 4">SCRP249</strain>
        <strain evidence="1 6">SCRP324</strain>
        <strain evidence="3 5">SCRP333</strain>
    </source>
</reference>
<dbReference type="Proteomes" id="UP000435112">
    <property type="component" value="Unassembled WGS sequence"/>
</dbReference>
<dbReference type="EMBL" id="QXFU01000951">
    <property type="protein sequence ID" value="KAE9015228.1"/>
    <property type="molecule type" value="Genomic_DNA"/>
</dbReference>
<dbReference type="EMBL" id="QXFV01000818">
    <property type="protein sequence ID" value="KAE9025003.1"/>
    <property type="molecule type" value="Genomic_DNA"/>
</dbReference>
<proteinExistence type="predicted"/>
<dbReference type="AlphaFoldDB" id="A0A6A4F6L0"/>
<dbReference type="Proteomes" id="UP000429607">
    <property type="component" value="Unassembled WGS sequence"/>
</dbReference>
<name>A0A6A4F6L0_9STRA</name>